<dbReference type="RefSeq" id="WP_003979814.1">
    <property type="nucleotide sequence ID" value="NZ_CP043497.1"/>
</dbReference>
<gene>
    <name evidence="1" type="ORF">SRIMR7_23620</name>
</gene>
<accession>A0ABY3Z4B2</accession>
<dbReference type="EMBL" id="CP094298">
    <property type="protein sequence ID" value="UNZ05150.1"/>
    <property type="molecule type" value="Genomic_DNA"/>
</dbReference>
<dbReference type="GeneID" id="66855741"/>
<name>A0ABY3Z4B2_STRRM</name>
<sequence length="122" mass="13211">MFFDQIVRVRAGVKTDRGGNQVPDWSPGAVSRLTVTDVNVQPNTQAEVADSSLSGTANPARRAVITGWRVQSAPGTAPDVRAVDRIEWRGLLLEVEGEVAEWSDPTDGSVHHVEFTMQRATG</sequence>
<organism evidence="1 2">
    <name type="scientific">Streptomyces rimosus subsp. rimosus</name>
    <dbReference type="NCBI Taxonomy" id="132474"/>
    <lineage>
        <taxon>Bacteria</taxon>
        <taxon>Bacillati</taxon>
        <taxon>Actinomycetota</taxon>
        <taxon>Actinomycetes</taxon>
        <taxon>Kitasatosporales</taxon>
        <taxon>Streptomycetaceae</taxon>
        <taxon>Streptomyces</taxon>
    </lineage>
</organism>
<reference evidence="1 2" key="1">
    <citation type="submission" date="2022-03" db="EMBL/GenBank/DDBJ databases">
        <title>Complete genome of Streptomyces rimosus ssp. rimosus R7 (=ATCC 10970).</title>
        <authorList>
            <person name="Beganovic S."/>
            <person name="Ruckert C."/>
            <person name="Busche T."/>
            <person name="Kalinowski J."/>
            <person name="Wittmann C."/>
        </authorList>
    </citation>
    <scope>NUCLEOTIDE SEQUENCE [LARGE SCALE GENOMIC DNA]</scope>
    <source>
        <strain evidence="1 2">R7</strain>
    </source>
</reference>
<proteinExistence type="predicted"/>
<dbReference type="Proteomes" id="UP000829494">
    <property type="component" value="Chromosome"/>
</dbReference>
<evidence type="ECO:0008006" key="3">
    <source>
        <dbReference type="Google" id="ProtNLM"/>
    </source>
</evidence>
<keyword evidence="2" id="KW-1185">Reference proteome</keyword>
<evidence type="ECO:0000313" key="2">
    <source>
        <dbReference type="Proteomes" id="UP000829494"/>
    </source>
</evidence>
<protein>
    <recommendedName>
        <fullName evidence="3">Head-to-tail stopper</fullName>
    </recommendedName>
</protein>
<evidence type="ECO:0000313" key="1">
    <source>
        <dbReference type="EMBL" id="UNZ05150.1"/>
    </source>
</evidence>